<name>A0A1W1CIR4_9ZZZZ</name>
<organism evidence="4">
    <name type="scientific">hydrothermal vent metagenome</name>
    <dbReference type="NCBI Taxonomy" id="652676"/>
    <lineage>
        <taxon>unclassified sequences</taxon>
        <taxon>metagenomes</taxon>
        <taxon>ecological metagenomes</taxon>
    </lineage>
</organism>
<sequence length="390" mass="43259">MITKKISFALLPLALTFLFTACGEEKSQQQIKEPPPIPVNTITIEEKTIPIWGTFTGKTRASSHQEVRTRVSGILEKIYFKDGQHVEKGQKLFKIQQDEYIAALNAAKAKKAQDEAALALTKADVARYTPLVKEGLAPRATLEQYQAKLASLHAAILGDNAKIKEAQIQLDYTIITAPIAGQVSSRLVDVGNLIGQGESTLLTTIVRYDPLYAYFSPSQNDAMVMQKYKNKKNPDAFIEYKSADGNIRLDGYVDFANNTVDPLTSTITMRAVVKNSETKILPGTFVYVNVFINDKYKFKMIPPEIIMNDQLGKYIYIVDENSTVKRANIVTGYGTKYYISVKKGIQNGARVIISGLMKLKPGVKVKAIDVTQKEGIDAILKNNNLIPTKD</sequence>
<dbReference type="Pfam" id="PF25944">
    <property type="entry name" value="Beta-barrel_RND"/>
    <property type="match status" value="1"/>
</dbReference>
<dbReference type="NCBIfam" id="TIGR01730">
    <property type="entry name" value="RND_mfp"/>
    <property type="match status" value="1"/>
</dbReference>
<dbReference type="GO" id="GO:0030313">
    <property type="term" value="C:cell envelope"/>
    <property type="evidence" value="ECO:0007669"/>
    <property type="project" value="UniProtKB-SubCell"/>
</dbReference>
<evidence type="ECO:0000313" key="4">
    <source>
        <dbReference type="EMBL" id="SFV65597.1"/>
    </source>
</evidence>
<dbReference type="InterPro" id="IPR058624">
    <property type="entry name" value="MdtA-like_HH"/>
</dbReference>
<gene>
    <name evidence="4" type="ORF">MNB_SM-6-1020</name>
</gene>
<feature type="domain" description="Multidrug resistance protein MdtA-like barrel-sandwich hybrid" evidence="2">
    <location>
        <begin position="66"/>
        <end position="205"/>
    </location>
</feature>
<dbReference type="GO" id="GO:0005886">
    <property type="term" value="C:plasma membrane"/>
    <property type="evidence" value="ECO:0007669"/>
    <property type="project" value="TreeGrafter"/>
</dbReference>
<dbReference type="InterPro" id="IPR006143">
    <property type="entry name" value="RND_pump_MFP"/>
</dbReference>
<dbReference type="PROSITE" id="PS51257">
    <property type="entry name" value="PROKAR_LIPOPROTEIN"/>
    <property type="match status" value="1"/>
</dbReference>
<reference evidence="4" key="1">
    <citation type="submission" date="2016-10" db="EMBL/GenBank/DDBJ databases">
        <authorList>
            <person name="de Groot N.N."/>
        </authorList>
    </citation>
    <scope>NUCLEOTIDE SEQUENCE</scope>
</reference>
<dbReference type="Pfam" id="PF25876">
    <property type="entry name" value="HH_MFP_RND"/>
    <property type="match status" value="1"/>
</dbReference>
<dbReference type="Gene3D" id="2.40.50.100">
    <property type="match status" value="1"/>
</dbReference>
<dbReference type="EMBL" id="FPHK01000093">
    <property type="protein sequence ID" value="SFV65597.1"/>
    <property type="molecule type" value="Genomic_DNA"/>
</dbReference>
<dbReference type="InterPro" id="IPR058626">
    <property type="entry name" value="MdtA-like_b-barrel"/>
</dbReference>
<dbReference type="GO" id="GO:0022857">
    <property type="term" value="F:transmembrane transporter activity"/>
    <property type="evidence" value="ECO:0007669"/>
    <property type="project" value="InterPro"/>
</dbReference>
<evidence type="ECO:0000259" key="3">
    <source>
        <dbReference type="Pfam" id="PF25944"/>
    </source>
</evidence>
<feature type="domain" description="Multidrug resistance protein MdtA-like beta-barrel" evidence="3">
    <location>
        <begin position="210"/>
        <end position="290"/>
    </location>
</feature>
<proteinExistence type="predicted"/>
<dbReference type="AlphaFoldDB" id="A0A1W1CIR4"/>
<feature type="domain" description="Multidrug resistance protein MdtA-like alpha-helical hairpin" evidence="1">
    <location>
        <begin position="104"/>
        <end position="173"/>
    </location>
</feature>
<evidence type="ECO:0000259" key="1">
    <source>
        <dbReference type="Pfam" id="PF25876"/>
    </source>
</evidence>
<dbReference type="GO" id="GO:0046677">
    <property type="term" value="P:response to antibiotic"/>
    <property type="evidence" value="ECO:0007669"/>
    <property type="project" value="TreeGrafter"/>
</dbReference>
<evidence type="ECO:0000259" key="2">
    <source>
        <dbReference type="Pfam" id="PF25917"/>
    </source>
</evidence>
<accession>A0A1W1CIR4</accession>
<dbReference type="SUPFAM" id="SSF111369">
    <property type="entry name" value="HlyD-like secretion proteins"/>
    <property type="match status" value="1"/>
</dbReference>
<dbReference type="PANTHER" id="PTHR30158">
    <property type="entry name" value="ACRA/E-RELATED COMPONENT OF DRUG EFFLUX TRANSPORTER"/>
    <property type="match status" value="1"/>
</dbReference>
<dbReference type="InterPro" id="IPR058625">
    <property type="entry name" value="MdtA-like_BSH"/>
</dbReference>
<protein>
    <submittedName>
        <fullName evidence="4">RND efflux system, membrane fusion protein CmeA</fullName>
    </submittedName>
</protein>
<dbReference type="Gene3D" id="2.40.30.170">
    <property type="match status" value="1"/>
</dbReference>
<dbReference type="Gene3D" id="1.10.287.470">
    <property type="entry name" value="Helix hairpin bin"/>
    <property type="match status" value="1"/>
</dbReference>
<dbReference type="Pfam" id="PF25917">
    <property type="entry name" value="BSH_RND"/>
    <property type="match status" value="1"/>
</dbReference>
<dbReference type="Gene3D" id="2.40.420.20">
    <property type="match status" value="1"/>
</dbReference>